<dbReference type="EMBL" id="OX597819">
    <property type="protein sequence ID" value="CAI9724255.1"/>
    <property type="molecule type" value="Genomic_DNA"/>
</dbReference>
<reference evidence="1" key="1">
    <citation type="submission" date="2023-08" db="EMBL/GenBank/DDBJ databases">
        <authorList>
            <person name="Alioto T."/>
            <person name="Alioto T."/>
            <person name="Gomez Garrido J."/>
        </authorList>
    </citation>
    <scope>NUCLEOTIDE SEQUENCE</scope>
</reference>
<name>A0AA36AXT2_OCTVU</name>
<accession>A0AA36AXT2</accession>
<evidence type="ECO:0000313" key="1">
    <source>
        <dbReference type="EMBL" id="CAI9724255.1"/>
    </source>
</evidence>
<evidence type="ECO:0000313" key="2">
    <source>
        <dbReference type="Proteomes" id="UP001162480"/>
    </source>
</evidence>
<keyword evidence="2" id="KW-1185">Reference proteome</keyword>
<protein>
    <submittedName>
        <fullName evidence="1">Uncharacterized protein</fullName>
    </submittedName>
</protein>
<sequence length="134" mass="15901">MINKYESLTNAFYVMEQETRTYRETLHSLLTDRYQNENQSRTGVDPHKLNSTTQKILKECYELNLEKEAYEKKTQTSKSDAIRDKMKSKNILKSKIHWLQEYENNYGKNQIKPKHRPTTTAVRTQNAIKVLNCL</sequence>
<dbReference type="AlphaFoldDB" id="A0AA36AXT2"/>
<proteinExistence type="predicted"/>
<organism evidence="1 2">
    <name type="scientific">Octopus vulgaris</name>
    <name type="common">Common octopus</name>
    <dbReference type="NCBI Taxonomy" id="6645"/>
    <lineage>
        <taxon>Eukaryota</taxon>
        <taxon>Metazoa</taxon>
        <taxon>Spiralia</taxon>
        <taxon>Lophotrochozoa</taxon>
        <taxon>Mollusca</taxon>
        <taxon>Cephalopoda</taxon>
        <taxon>Coleoidea</taxon>
        <taxon>Octopodiformes</taxon>
        <taxon>Octopoda</taxon>
        <taxon>Incirrata</taxon>
        <taxon>Octopodidae</taxon>
        <taxon>Octopus</taxon>
    </lineage>
</organism>
<gene>
    <name evidence="1" type="ORF">OCTVUL_1B008002</name>
</gene>
<dbReference type="Proteomes" id="UP001162480">
    <property type="component" value="Chromosome 6"/>
</dbReference>